<gene>
    <name evidence="1" type="ORF">CT19425_90040</name>
</gene>
<sequence length="24" mass="2798">MEHLALNGQTTVRLPGRARTVWKY</sequence>
<accession>A0A375IDT7</accession>
<protein>
    <submittedName>
        <fullName evidence="1">Uncharacterized protein</fullName>
    </submittedName>
</protein>
<organism evidence="1 2">
    <name type="scientific">Cupriavidus taiwanensis</name>
    <dbReference type="NCBI Taxonomy" id="164546"/>
    <lineage>
        <taxon>Bacteria</taxon>
        <taxon>Pseudomonadati</taxon>
        <taxon>Pseudomonadota</taxon>
        <taxon>Betaproteobacteria</taxon>
        <taxon>Burkholderiales</taxon>
        <taxon>Burkholderiaceae</taxon>
        <taxon>Cupriavidus</taxon>
    </lineage>
</organism>
<dbReference type="AlphaFoldDB" id="A0A375IDT7"/>
<name>A0A375IDT7_9BURK</name>
<dbReference type="Proteomes" id="UP000255505">
    <property type="component" value="Chromosome I"/>
</dbReference>
<evidence type="ECO:0000313" key="1">
    <source>
        <dbReference type="EMBL" id="SPK72936.1"/>
    </source>
</evidence>
<dbReference type="EMBL" id="LT991976">
    <property type="protein sequence ID" value="SPK72936.1"/>
    <property type="molecule type" value="Genomic_DNA"/>
</dbReference>
<evidence type="ECO:0000313" key="2">
    <source>
        <dbReference type="Proteomes" id="UP000255505"/>
    </source>
</evidence>
<reference evidence="1 2" key="1">
    <citation type="submission" date="2018-01" db="EMBL/GenBank/DDBJ databases">
        <authorList>
            <person name="Gaut B.S."/>
            <person name="Morton B.R."/>
            <person name="Clegg M.T."/>
            <person name="Duvall M.R."/>
        </authorList>
    </citation>
    <scope>NUCLEOTIDE SEQUENCE [LARGE SCALE GENOMIC DNA]</scope>
    <source>
        <strain evidence="1">Cupriavidus taiwanensis LMG 19425</strain>
    </source>
</reference>
<proteinExistence type="predicted"/>